<reference evidence="1 2" key="2">
    <citation type="journal article" date="2022" name="Mol. Ecol. Resour.">
        <title>The genomes of chicory, endive, great burdock and yacon provide insights into Asteraceae paleo-polyploidization history and plant inulin production.</title>
        <authorList>
            <person name="Fan W."/>
            <person name="Wang S."/>
            <person name="Wang H."/>
            <person name="Wang A."/>
            <person name="Jiang F."/>
            <person name="Liu H."/>
            <person name="Zhao H."/>
            <person name="Xu D."/>
            <person name="Zhang Y."/>
        </authorList>
    </citation>
    <scope>NUCLEOTIDE SEQUENCE [LARGE SCALE GENOMIC DNA]</scope>
    <source>
        <strain evidence="2">cv. Yunnan</strain>
        <tissue evidence="1">Leaves</tissue>
    </source>
</reference>
<sequence>MMGAWLACEILGALEPSSSFLGHFVKFSFSFLALLYFEFDLADKEHIATILLKSVMWYFYVIFEFLILFVCILSFGCF</sequence>
<protein>
    <submittedName>
        <fullName evidence="1">Uncharacterized protein</fullName>
    </submittedName>
</protein>
<proteinExistence type="predicted"/>
<dbReference type="EMBL" id="CM042020">
    <property type="protein sequence ID" value="KAI3822815.1"/>
    <property type="molecule type" value="Genomic_DNA"/>
</dbReference>
<organism evidence="1 2">
    <name type="scientific">Smallanthus sonchifolius</name>
    <dbReference type="NCBI Taxonomy" id="185202"/>
    <lineage>
        <taxon>Eukaryota</taxon>
        <taxon>Viridiplantae</taxon>
        <taxon>Streptophyta</taxon>
        <taxon>Embryophyta</taxon>
        <taxon>Tracheophyta</taxon>
        <taxon>Spermatophyta</taxon>
        <taxon>Magnoliopsida</taxon>
        <taxon>eudicotyledons</taxon>
        <taxon>Gunneridae</taxon>
        <taxon>Pentapetalae</taxon>
        <taxon>asterids</taxon>
        <taxon>campanulids</taxon>
        <taxon>Asterales</taxon>
        <taxon>Asteraceae</taxon>
        <taxon>Asteroideae</taxon>
        <taxon>Heliantheae alliance</taxon>
        <taxon>Millerieae</taxon>
        <taxon>Smallanthus</taxon>
    </lineage>
</organism>
<accession>A0ACB9JS54</accession>
<gene>
    <name evidence="1" type="ORF">L1987_10413</name>
</gene>
<dbReference type="Proteomes" id="UP001056120">
    <property type="component" value="Linkage Group LG03"/>
</dbReference>
<reference evidence="2" key="1">
    <citation type="journal article" date="2022" name="Mol. Ecol. Resour.">
        <title>The genomes of chicory, endive, great burdock and yacon provide insights into Asteraceae palaeo-polyploidization history and plant inulin production.</title>
        <authorList>
            <person name="Fan W."/>
            <person name="Wang S."/>
            <person name="Wang H."/>
            <person name="Wang A."/>
            <person name="Jiang F."/>
            <person name="Liu H."/>
            <person name="Zhao H."/>
            <person name="Xu D."/>
            <person name="Zhang Y."/>
        </authorList>
    </citation>
    <scope>NUCLEOTIDE SEQUENCE [LARGE SCALE GENOMIC DNA]</scope>
    <source>
        <strain evidence="2">cv. Yunnan</strain>
    </source>
</reference>
<comment type="caution">
    <text evidence="1">The sequence shown here is derived from an EMBL/GenBank/DDBJ whole genome shotgun (WGS) entry which is preliminary data.</text>
</comment>
<name>A0ACB9JS54_9ASTR</name>
<evidence type="ECO:0000313" key="2">
    <source>
        <dbReference type="Proteomes" id="UP001056120"/>
    </source>
</evidence>
<evidence type="ECO:0000313" key="1">
    <source>
        <dbReference type="EMBL" id="KAI3822815.1"/>
    </source>
</evidence>
<keyword evidence="2" id="KW-1185">Reference proteome</keyword>